<keyword evidence="1" id="KW-0812">Transmembrane</keyword>
<feature type="transmembrane region" description="Helical" evidence="1">
    <location>
        <begin position="30"/>
        <end position="51"/>
    </location>
</feature>
<sequence length="54" mass="6114">MHAKAMNKWMINFCTFGVYIKVSVTNISIFCARVLISSVVFAVMSILMYNFEGS</sequence>
<keyword evidence="1" id="KW-1133">Transmembrane helix</keyword>
<dbReference type="AlphaFoldDB" id="F3PRF6"/>
<dbReference type="EMBL" id="AFBN01000023">
    <property type="protein sequence ID" value="EGF58401.1"/>
    <property type="molecule type" value="Genomic_DNA"/>
</dbReference>
<comment type="caution">
    <text evidence="2">The sequence shown here is derived from an EMBL/GenBank/DDBJ whole genome shotgun (WGS) entry which is preliminary data.</text>
</comment>
<dbReference type="Proteomes" id="UP000003416">
    <property type="component" value="Unassembled WGS sequence"/>
</dbReference>
<dbReference type="STRING" id="763034.HMPREF9446_01307"/>
<accession>F3PRF6</accession>
<evidence type="ECO:0000313" key="2">
    <source>
        <dbReference type="EMBL" id="EGF58401.1"/>
    </source>
</evidence>
<keyword evidence="1" id="KW-0472">Membrane</keyword>
<gene>
    <name evidence="2" type="ORF">HMPREF9446_01307</name>
</gene>
<protein>
    <submittedName>
        <fullName evidence="2">Uncharacterized protein</fullName>
    </submittedName>
</protein>
<evidence type="ECO:0000313" key="3">
    <source>
        <dbReference type="Proteomes" id="UP000003416"/>
    </source>
</evidence>
<organism evidence="2 3">
    <name type="scientific">Bacteroides fluxus YIT 12057</name>
    <dbReference type="NCBI Taxonomy" id="763034"/>
    <lineage>
        <taxon>Bacteria</taxon>
        <taxon>Pseudomonadati</taxon>
        <taxon>Bacteroidota</taxon>
        <taxon>Bacteroidia</taxon>
        <taxon>Bacteroidales</taxon>
        <taxon>Bacteroidaceae</taxon>
        <taxon>Bacteroides</taxon>
    </lineage>
</organism>
<proteinExistence type="predicted"/>
<keyword evidence="3" id="KW-1185">Reference proteome</keyword>
<name>F3PRF6_9BACE</name>
<reference evidence="2 3" key="1">
    <citation type="submission" date="2011-02" db="EMBL/GenBank/DDBJ databases">
        <authorList>
            <person name="Weinstock G."/>
            <person name="Sodergren E."/>
            <person name="Clifton S."/>
            <person name="Fulton L."/>
            <person name="Fulton B."/>
            <person name="Courtney L."/>
            <person name="Fronick C."/>
            <person name="Harrison M."/>
            <person name="Strong C."/>
            <person name="Farmer C."/>
            <person name="Delahaunty K."/>
            <person name="Markovic C."/>
            <person name="Hall O."/>
            <person name="Minx P."/>
            <person name="Tomlinson C."/>
            <person name="Mitreva M."/>
            <person name="Hou S."/>
            <person name="Chen J."/>
            <person name="Wollam A."/>
            <person name="Pepin K.H."/>
            <person name="Johnson M."/>
            <person name="Bhonagiri V."/>
            <person name="Zhang X."/>
            <person name="Suruliraj S."/>
            <person name="Warren W."/>
            <person name="Chinwalla A."/>
            <person name="Mardis E.R."/>
            <person name="Wilson R.K."/>
        </authorList>
    </citation>
    <scope>NUCLEOTIDE SEQUENCE [LARGE SCALE GENOMIC DNA]</scope>
    <source>
        <strain evidence="2 3">YIT 12057</strain>
    </source>
</reference>
<evidence type="ECO:0000256" key="1">
    <source>
        <dbReference type="SAM" id="Phobius"/>
    </source>
</evidence>
<dbReference type="HOGENOM" id="CLU_3040377_0_0_10"/>